<comment type="caution">
    <text evidence="1">The sequence shown here is derived from an EMBL/GenBank/DDBJ whole genome shotgun (WGS) entry which is preliminary data.</text>
</comment>
<dbReference type="RefSeq" id="WP_157587362.1">
    <property type="nucleotide sequence ID" value="NZ_WPIN01000008.1"/>
</dbReference>
<evidence type="ECO:0000313" key="1">
    <source>
        <dbReference type="EMBL" id="MVM32641.1"/>
    </source>
</evidence>
<sequence>MFAAYLLTFSLLLTRPDSLPLIDSVQSKPFALKPAFNLDFRDSFLERQHVNVLGVNAGFTYGRKRHQLTLGYYWINYATYLRLIDWRRNAAQRINLNYYTRTDMWFISSMYWWNMVNNKRWLVSLPVELGGGVAYALPLDLTQNVQVDRSRRDFFVPLQIGAYGQWRATRWVGLSAQIGYRVSVFQTAIDQNFNGSYYSIGISIYPAFPMDIWRWVRKKDRISPLHPPQPRKQ</sequence>
<dbReference type="EMBL" id="WPIN01000008">
    <property type="protein sequence ID" value="MVM32641.1"/>
    <property type="molecule type" value="Genomic_DNA"/>
</dbReference>
<accession>A0A7K1SFT6</accession>
<gene>
    <name evidence="1" type="ORF">GO755_21550</name>
</gene>
<evidence type="ECO:0000313" key="2">
    <source>
        <dbReference type="Proteomes" id="UP000436006"/>
    </source>
</evidence>
<dbReference type="AlphaFoldDB" id="A0A7K1SFT6"/>
<evidence type="ECO:0008006" key="3">
    <source>
        <dbReference type="Google" id="ProtNLM"/>
    </source>
</evidence>
<keyword evidence="2" id="KW-1185">Reference proteome</keyword>
<proteinExistence type="predicted"/>
<organism evidence="1 2">
    <name type="scientific">Spirosoma arboris</name>
    <dbReference type="NCBI Taxonomy" id="2682092"/>
    <lineage>
        <taxon>Bacteria</taxon>
        <taxon>Pseudomonadati</taxon>
        <taxon>Bacteroidota</taxon>
        <taxon>Cytophagia</taxon>
        <taxon>Cytophagales</taxon>
        <taxon>Cytophagaceae</taxon>
        <taxon>Spirosoma</taxon>
    </lineage>
</organism>
<protein>
    <recommendedName>
        <fullName evidence="3">DUF3575 domain-containing protein</fullName>
    </recommendedName>
</protein>
<reference evidence="1 2" key="1">
    <citation type="submission" date="2019-12" db="EMBL/GenBank/DDBJ databases">
        <title>Spirosoma sp. HMF4905 genome sequencing and assembly.</title>
        <authorList>
            <person name="Kang H."/>
            <person name="Cha I."/>
            <person name="Kim H."/>
            <person name="Joh K."/>
        </authorList>
    </citation>
    <scope>NUCLEOTIDE SEQUENCE [LARGE SCALE GENOMIC DNA]</scope>
    <source>
        <strain evidence="1 2">HMF4905</strain>
    </source>
</reference>
<dbReference type="Proteomes" id="UP000436006">
    <property type="component" value="Unassembled WGS sequence"/>
</dbReference>
<name>A0A7K1SFT6_9BACT</name>